<gene>
    <name evidence="2" type="ORF">ETH_00015990</name>
</gene>
<dbReference type="AlphaFoldDB" id="U6KV50"/>
<evidence type="ECO:0000313" key="3">
    <source>
        <dbReference type="Proteomes" id="UP000030747"/>
    </source>
</evidence>
<evidence type="ECO:0000313" key="2">
    <source>
        <dbReference type="EMBL" id="CDJ39385.1"/>
    </source>
</evidence>
<organism evidence="2 3">
    <name type="scientific">Eimeria tenella</name>
    <name type="common">Coccidian parasite</name>
    <dbReference type="NCBI Taxonomy" id="5802"/>
    <lineage>
        <taxon>Eukaryota</taxon>
        <taxon>Sar</taxon>
        <taxon>Alveolata</taxon>
        <taxon>Apicomplexa</taxon>
        <taxon>Conoidasida</taxon>
        <taxon>Coccidia</taxon>
        <taxon>Eucoccidiorida</taxon>
        <taxon>Eimeriorina</taxon>
        <taxon>Eimeriidae</taxon>
        <taxon>Eimeria</taxon>
    </lineage>
</organism>
<keyword evidence="3" id="KW-1185">Reference proteome</keyword>
<accession>U6KV50</accession>
<dbReference type="GeneID" id="25252352"/>
<evidence type="ECO:0000256" key="1">
    <source>
        <dbReference type="SAM" id="Coils"/>
    </source>
</evidence>
<reference evidence="2" key="2">
    <citation type="submission" date="2013-10" db="EMBL/GenBank/DDBJ databases">
        <authorList>
            <person name="Aslett M."/>
        </authorList>
    </citation>
    <scope>NUCLEOTIDE SEQUENCE [LARGE SCALE GENOMIC DNA]</scope>
    <source>
        <strain evidence="2">Houghton</strain>
    </source>
</reference>
<keyword evidence="1" id="KW-0175">Coiled coil</keyword>
<feature type="coiled-coil region" evidence="1">
    <location>
        <begin position="389"/>
        <end position="416"/>
    </location>
</feature>
<dbReference type="OrthoDB" id="349367at2759"/>
<dbReference type="RefSeq" id="XP_013230140.1">
    <property type="nucleotide sequence ID" value="XM_013374686.1"/>
</dbReference>
<dbReference type="VEuPathDB" id="ToxoDB:ETH_00015990"/>
<dbReference type="VEuPathDB" id="ToxoDB:ETH2_0641900"/>
<dbReference type="Proteomes" id="UP000030747">
    <property type="component" value="Unassembled WGS sequence"/>
</dbReference>
<protein>
    <submittedName>
        <fullName evidence="2">Uncharacterized protein</fullName>
    </submittedName>
</protein>
<reference evidence="2" key="1">
    <citation type="submission" date="2013-10" db="EMBL/GenBank/DDBJ databases">
        <title>Genomic analysis of the causative agents of coccidiosis in chickens.</title>
        <authorList>
            <person name="Reid A.J."/>
            <person name="Blake D."/>
            <person name="Billington K."/>
            <person name="Browne H."/>
            <person name="Dunn M."/>
            <person name="Hung S."/>
            <person name="Kawahara F."/>
            <person name="Miranda-Saavedra D."/>
            <person name="Mourier T."/>
            <person name="Nagra H."/>
            <person name="Otto T.D."/>
            <person name="Rawlings N."/>
            <person name="Sanchez A."/>
            <person name="Sanders M."/>
            <person name="Subramaniam C."/>
            <person name="Tay Y."/>
            <person name="Dear P."/>
            <person name="Doerig C."/>
            <person name="Gruber A."/>
            <person name="Parkinson J."/>
            <person name="Shirley M."/>
            <person name="Wan K.L."/>
            <person name="Berriman M."/>
            <person name="Tomley F."/>
            <person name="Pain A."/>
        </authorList>
    </citation>
    <scope>NUCLEOTIDE SEQUENCE [LARGE SCALE GENOMIC DNA]</scope>
    <source>
        <strain evidence="2">Houghton</strain>
    </source>
</reference>
<name>U6KV50_EIMTE</name>
<proteinExistence type="predicted"/>
<sequence>MRRNLPFFVSSPLFRPVAAATPDLYQELSTPFQHFASPSNDSTVGQNLKLTDWESPERSITTERTKKKTEGLRHLLPAAQQLPDSHEDTSLFSDFRQRHEAASSTNAIRSQWLHLENVLNGTAPAVGAADAVAALHAADAAAAADPVDAAAADAAAAVAPPAEVQLKEPSMWGVGSSILQLNETAAAADTAAAATAAAATQTAATATAATAAAAAAAVGDMPAAAMWDSGANTGLQSRVIWPLPETGNGTTAQTNRMAFVDSDAAAEKQLLLHACDTAAAATNPQDQTLRNLREQQKHQDDPKGLSENLLVERRAPASAADQILQQRAAAAAAAVAAAAAAGYPHVLIGVVLADGSVWGVDDLREGLLQSRQQTFLLQEQHPLNEQRQQQQQHQRQQNLQLRLQQHQRQLLQQQQLEPSFFHTLLPEQMQQPPVN</sequence>
<dbReference type="EMBL" id="HG674344">
    <property type="protein sequence ID" value="CDJ39385.1"/>
    <property type="molecule type" value="Genomic_DNA"/>
</dbReference>